<accession>A0A5K7XJF9</accession>
<proteinExistence type="predicted"/>
<evidence type="ECO:0000313" key="1">
    <source>
        <dbReference type="EMBL" id="BBO36232.1"/>
    </source>
</evidence>
<dbReference type="KEGG" id="lpav:PLANPX_5844"/>
<gene>
    <name evidence="1" type="ORF">PLANPX_5844</name>
</gene>
<evidence type="ECO:0000313" key="2">
    <source>
        <dbReference type="Proteomes" id="UP000326837"/>
    </source>
</evidence>
<dbReference type="AlphaFoldDB" id="A0A5K7XJF9"/>
<protein>
    <submittedName>
        <fullName evidence="1">Uncharacterized protein</fullName>
    </submittedName>
</protein>
<name>A0A5K7XJF9_9BACT</name>
<sequence>MPLWFNSFSTFPSRVFYVLSRQKIPRHFSRFMQLVAQPNCLPAIGAG</sequence>
<dbReference type="EMBL" id="AP021861">
    <property type="protein sequence ID" value="BBO36232.1"/>
    <property type="molecule type" value="Genomic_DNA"/>
</dbReference>
<keyword evidence="2" id="KW-1185">Reference proteome</keyword>
<organism evidence="1 2">
    <name type="scientific">Lacipirellula parvula</name>
    <dbReference type="NCBI Taxonomy" id="2650471"/>
    <lineage>
        <taxon>Bacteria</taxon>
        <taxon>Pseudomonadati</taxon>
        <taxon>Planctomycetota</taxon>
        <taxon>Planctomycetia</taxon>
        <taxon>Pirellulales</taxon>
        <taxon>Lacipirellulaceae</taxon>
        <taxon>Lacipirellula</taxon>
    </lineage>
</organism>
<reference evidence="2" key="1">
    <citation type="submission" date="2019-10" db="EMBL/GenBank/DDBJ databases">
        <title>Lacipirellula parvula gen. nov., sp. nov., representing a lineage of planctomycetes widespread in freshwater anoxic habitats, and description of the family Lacipirellulaceae.</title>
        <authorList>
            <person name="Dedysh S.N."/>
            <person name="Kulichevskaya I.S."/>
            <person name="Beletsky A.V."/>
            <person name="Rakitin A.L."/>
            <person name="Mardanov A.V."/>
            <person name="Ivanova A.A."/>
            <person name="Saltykova V.X."/>
            <person name="Rijpstra W.I.C."/>
            <person name="Sinninghe Damste J.S."/>
            <person name="Ravin N.V."/>
        </authorList>
    </citation>
    <scope>NUCLEOTIDE SEQUENCE [LARGE SCALE GENOMIC DNA]</scope>
    <source>
        <strain evidence="2">PX69</strain>
    </source>
</reference>
<dbReference type="Proteomes" id="UP000326837">
    <property type="component" value="Chromosome"/>
</dbReference>